<dbReference type="Proteomes" id="UP000324800">
    <property type="component" value="Unassembled WGS sequence"/>
</dbReference>
<gene>
    <name evidence="2" type="ORF">EZS28_030064</name>
</gene>
<proteinExistence type="predicted"/>
<feature type="non-terminal residue" evidence="2">
    <location>
        <position position="1"/>
    </location>
</feature>
<comment type="caution">
    <text evidence="2">The sequence shown here is derived from an EMBL/GenBank/DDBJ whole genome shotgun (WGS) entry which is preliminary data.</text>
</comment>
<organism evidence="2 3">
    <name type="scientific">Streblomastix strix</name>
    <dbReference type="NCBI Taxonomy" id="222440"/>
    <lineage>
        <taxon>Eukaryota</taxon>
        <taxon>Metamonada</taxon>
        <taxon>Preaxostyla</taxon>
        <taxon>Oxymonadida</taxon>
        <taxon>Streblomastigidae</taxon>
        <taxon>Streblomastix</taxon>
    </lineage>
</organism>
<sequence length="300" mass="34486">SNLENFSDEFDHRSNCLVKDEWGMFDPETHSSILVKLVVEGESDEGSEFRGCQDQIVVRKMVKDRSQPTVDDNQIFGEFRRIFELSEAPFQARRDPSEEIEQDQIQYWAIRGMKFSNITEYVSPYRNLLVIFNNNEEQTFSSSNCPITSNPSDIYNSGQLGCNADTVQPRTRKKDDSPSTYNTNRGSAAVTVTKLVNRIIEIAENSNLQLHVFHNPGVSSKIPDQFSRFATSGDYSLFHEVFEEAIRELRTCSSIDLFVSKQNKKFKCFLSITSNSRPVRQDCLSLPWKGSFNTYIFRFL</sequence>
<evidence type="ECO:0000313" key="2">
    <source>
        <dbReference type="EMBL" id="KAA6374407.1"/>
    </source>
</evidence>
<feature type="region of interest" description="Disordered" evidence="1">
    <location>
        <begin position="165"/>
        <end position="184"/>
    </location>
</feature>
<dbReference type="AlphaFoldDB" id="A0A5J4UVP3"/>
<protein>
    <submittedName>
        <fullName evidence="2">Uncharacterized protein</fullName>
    </submittedName>
</protein>
<dbReference type="EMBL" id="SNRW01012003">
    <property type="protein sequence ID" value="KAA6374407.1"/>
    <property type="molecule type" value="Genomic_DNA"/>
</dbReference>
<accession>A0A5J4UVP3</accession>
<reference evidence="2 3" key="1">
    <citation type="submission" date="2019-03" db="EMBL/GenBank/DDBJ databases">
        <title>Single cell metagenomics reveals metabolic interactions within the superorganism composed of flagellate Streblomastix strix and complex community of Bacteroidetes bacteria on its surface.</title>
        <authorList>
            <person name="Treitli S.C."/>
            <person name="Kolisko M."/>
            <person name="Husnik F."/>
            <person name="Keeling P."/>
            <person name="Hampl V."/>
        </authorList>
    </citation>
    <scope>NUCLEOTIDE SEQUENCE [LARGE SCALE GENOMIC DNA]</scope>
    <source>
        <strain evidence="2">ST1C</strain>
    </source>
</reference>
<evidence type="ECO:0000313" key="3">
    <source>
        <dbReference type="Proteomes" id="UP000324800"/>
    </source>
</evidence>
<name>A0A5J4UVP3_9EUKA</name>
<evidence type="ECO:0000256" key="1">
    <source>
        <dbReference type="SAM" id="MobiDB-lite"/>
    </source>
</evidence>